<dbReference type="PROSITE" id="PS00847">
    <property type="entry name" value="MCM_1"/>
    <property type="match status" value="1"/>
</dbReference>
<dbReference type="Pfam" id="PF18263">
    <property type="entry name" value="WHD_MCM6"/>
    <property type="match status" value="1"/>
</dbReference>
<keyword evidence="14 19" id="KW-0131">Cell cycle</keyword>
<keyword evidence="9 19" id="KW-0347">Helicase</keyword>
<evidence type="ECO:0000256" key="7">
    <source>
        <dbReference type="ARBA" id="ARBA00022771"/>
    </source>
</evidence>
<feature type="region of interest" description="Disordered" evidence="20">
    <location>
        <begin position="666"/>
        <end position="716"/>
    </location>
</feature>
<dbReference type="InterPro" id="IPR012340">
    <property type="entry name" value="NA-bd_OB-fold"/>
</dbReference>
<evidence type="ECO:0000256" key="13">
    <source>
        <dbReference type="ARBA" id="ARBA00023242"/>
    </source>
</evidence>
<evidence type="ECO:0000256" key="6">
    <source>
        <dbReference type="ARBA" id="ARBA00022741"/>
    </source>
</evidence>
<dbReference type="GO" id="GO:0000727">
    <property type="term" value="P:double-strand break repair via break-induced replication"/>
    <property type="evidence" value="ECO:0007669"/>
    <property type="project" value="TreeGrafter"/>
</dbReference>
<comment type="function">
    <text evidence="19">Acts as component of the MCM2-7 complex (MCM complex) which is the replicative helicase essential for 'once per cell cycle' DNA replication initiation and elongation in eukaryotic cells. The active ATPase sites in the MCM2-7 ring are formed through the interaction surfaces of two neighboring subunits such that a critical structure of a conserved arginine finger motif is provided in trans relative to the ATP-binding site of the Walker A box of the adjacent subunit. The six ATPase active sites, however, are likely to contribute differentially to the complex helicase activity.</text>
</comment>
<dbReference type="GO" id="GO:0016787">
    <property type="term" value="F:hydrolase activity"/>
    <property type="evidence" value="ECO:0007669"/>
    <property type="project" value="UniProtKB-KW"/>
</dbReference>
<evidence type="ECO:0000256" key="18">
    <source>
        <dbReference type="RuleBase" id="RU004070"/>
    </source>
</evidence>
<dbReference type="Pfam" id="PF14551">
    <property type="entry name" value="MCM_N"/>
    <property type="match status" value="1"/>
</dbReference>
<evidence type="ECO:0000256" key="8">
    <source>
        <dbReference type="ARBA" id="ARBA00022801"/>
    </source>
</evidence>
<dbReference type="Gene3D" id="3.40.50.300">
    <property type="entry name" value="P-loop containing nucleotide triphosphate hydrolases"/>
    <property type="match status" value="1"/>
</dbReference>
<dbReference type="InterPro" id="IPR033762">
    <property type="entry name" value="MCM_OB"/>
</dbReference>
<keyword evidence="4 19" id="KW-0235">DNA replication</keyword>
<dbReference type="PANTHER" id="PTHR11630">
    <property type="entry name" value="DNA REPLICATION LICENSING FACTOR MCM FAMILY MEMBER"/>
    <property type="match status" value="1"/>
</dbReference>
<dbReference type="Gene3D" id="2.40.50.140">
    <property type="entry name" value="Nucleic acid-binding proteins"/>
    <property type="match status" value="1"/>
</dbReference>
<evidence type="ECO:0000256" key="19">
    <source>
        <dbReference type="RuleBase" id="RU368064"/>
    </source>
</evidence>
<dbReference type="Gene3D" id="3.30.1640.10">
    <property type="entry name" value="mini-chromosome maintenance (MCM) complex, chain A, domain 1"/>
    <property type="match status" value="1"/>
</dbReference>
<dbReference type="OrthoDB" id="1744952at2759"/>
<dbReference type="InterPro" id="IPR027925">
    <property type="entry name" value="MCM_N"/>
</dbReference>
<dbReference type="SUPFAM" id="SSF50249">
    <property type="entry name" value="Nucleic acid-binding proteins"/>
    <property type="match status" value="1"/>
</dbReference>
<dbReference type="GO" id="GO:0008270">
    <property type="term" value="F:zinc ion binding"/>
    <property type="evidence" value="ECO:0007669"/>
    <property type="project" value="UniProtKB-KW"/>
</dbReference>
<dbReference type="InterPro" id="IPR018525">
    <property type="entry name" value="MCM_CS"/>
</dbReference>
<dbReference type="FunFam" id="2.20.28.10:FF:000003">
    <property type="entry name" value="DNA helicase"/>
    <property type="match status" value="1"/>
</dbReference>
<comment type="catalytic activity">
    <reaction evidence="15 19">
        <text>ATP + H2O = ADP + phosphate + H(+)</text>
        <dbReference type="Rhea" id="RHEA:13065"/>
        <dbReference type="ChEBI" id="CHEBI:15377"/>
        <dbReference type="ChEBI" id="CHEBI:15378"/>
        <dbReference type="ChEBI" id="CHEBI:30616"/>
        <dbReference type="ChEBI" id="CHEBI:43474"/>
        <dbReference type="ChEBI" id="CHEBI:456216"/>
        <dbReference type="EC" id="3.6.4.12"/>
    </reaction>
</comment>
<dbReference type="EC" id="3.6.4.12" evidence="3 19"/>
<dbReference type="InterPro" id="IPR041024">
    <property type="entry name" value="Mcm6_C"/>
</dbReference>
<keyword evidence="13" id="KW-0539">Nucleus</keyword>
<keyword evidence="12 18" id="KW-0238">DNA-binding</keyword>
<evidence type="ECO:0000256" key="15">
    <source>
        <dbReference type="ARBA" id="ARBA00047995"/>
    </source>
</evidence>
<evidence type="ECO:0000256" key="9">
    <source>
        <dbReference type="ARBA" id="ARBA00022806"/>
    </source>
</evidence>
<evidence type="ECO:0000256" key="17">
    <source>
        <dbReference type="ARBA" id="ARBA00073495"/>
    </source>
</evidence>
<keyword evidence="5" id="KW-0479">Metal-binding</keyword>
<feature type="compositionally biased region" description="Basic and acidic residues" evidence="20">
    <location>
        <begin position="670"/>
        <end position="682"/>
    </location>
</feature>
<dbReference type="InterPro" id="IPR027417">
    <property type="entry name" value="P-loop_NTPase"/>
</dbReference>
<dbReference type="GO" id="GO:1990518">
    <property type="term" value="F:single-stranded 3'-5' DNA helicase activity"/>
    <property type="evidence" value="ECO:0007669"/>
    <property type="project" value="TreeGrafter"/>
</dbReference>
<evidence type="ECO:0000256" key="20">
    <source>
        <dbReference type="SAM" id="MobiDB-lite"/>
    </source>
</evidence>
<gene>
    <name evidence="22" type="ORF">NE237_001668</name>
</gene>
<name>A0A9Q0KTS6_9MAGN</name>
<dbReference type="InterPro" id="IPR031327">
    <property type="entry name" value="MCM"/>
</dbReference>
<dbReference type="GO" id="GO:0042555">
    <property type="term" value="C:MCM complex"/>
    <property type="evidence" value="ECO:0007669"/>
    <property type="project" value="UniProtKB-UniRule"/>
</dbReference>
<dbReference type="SUPFAM" id="SSF52540">
    <property type="entry name" value="P-loop containing nucleoside triphosphate hydrolases"/>
    <property type="match status" value="1"/>
</dbReference>
<dbReference type="CDD" id="cd17757">
    <property type="entry name" value="MCM6"/>
    <property type="match status" value="1"/>
</dbReference>
<dbReference type="SMART" id="SM00350">
    <property type="entry name" value="MCM"/>
    <property type="match status" value="1"/>
</dbReference>
<dbReference type="EMBL" id="JAMYWD010000003">
    <property type="protein sequence ID" value="KAJ4976562.1"/>
    <property type="molecule type" value="Genomic_DNA"/>
</dbReference>
<dbReference type="GO" id="GO:1902969">
    <property type="term" value="P:mitotic DNA replication"/>
    <property type="evidence" value="ECO:0007669"/>
    <property type="project" value="TreeGrafter"/>
</dbReference>
<evidence type="ECO:0000256" key="4">
    <source>
        <dbReference type="ARBA" id="ARBA00022705"/>
    </source>
</evidence>
<evidence type="ECO:0000256" key="2">
    <source>
        <dbReference type="ARBA" id="ARBA00008010"/>
    </source>
</evidence>
<evidence type="ECO:0000256" key="1">
    <source>
        <dbReference type="ARBA" id="ARBA00004123"/>
    </source>
</evidence>
<evidence type="ECO:0000256" key="3">
    <source>
        <dbReference type="ARBA" id="ARBA00012551"/>
    </source>
</evidence>
<keyword evidence="23" id="KW-1185">Reference proteome</keyword>
<comment type="subcellular location">
    <subcellularLocation>
        <location evidence="1 19">Nucleus</location>
    </subcellularLocation>
</comment>
<proteinExistence type="inferred from homology"/>
<dbReference type="PROSITE" id="PS50051">
    <property type="entry name" value="MCM_2"/>
    <property type="match status" value="1"/>
</dbReference>
<comment type="caution">
    <text evidence="22">The sequence shown here is derived from an EMBL/GenBank/DDBJ whole genome shotgun (WGS) entry which is preliminary data.</text>
</comment>
<keyword evidence="7" id="KW-0863">Zinc-finger</keyword>
<dbReference type="GO" id="GO:0000347">
    <property type="term" value="C:THO complex"/>
    <property type="evidence" value="ECO:0007669"/>
    <property type="project" value="UniProtKB-ARBA"/>
</dbReference>
<dbReference type="FunFam" id="3.40.50.300:FF:000115">
    <property type="entry name" value="DNA helicase"/>
    <property type="match status" value="1"/>
</dbReference>
<evidence type="ECO:0000256" key="5">
    <source>
        <dbReference type="ARBA" id="ARBA00022723"/>
    </source>
</evidence>
<keyword evidence="11 18" id="KW-0067">ATP-binding</keyword>
<comment type="subunit">
    <text evidence="19">Component of the MCM2-7 complex.</text>
</comment>
<dbReference type="FunFam" id="1.20.58.870:FF:000003">
    <property type="entry name" value="DNA helicase"/>
    <property type="match status" value="1"/>
</dbReference>
<dbReference type="PANTHER" id="PTHR11630:SF43">
    <property type="entry name" value="DNA REPLICATION LICENSING FACTOR MCM6"/>
    <property type="match status" value="1"/>
</dbReference>
<evidence type="ECO:0000256" key="16">
    <source>
        <dbReference type="ARBA" id="ARBA00053280"/>
    </source>
</evidence>
<dbReference type="GO" id="GO:0006270">
    <property type="term" value="P:DNA replication initiation"/>
    <property type="evidence" value="ECO:0007669"/>
    <property type="project" value="UniProtKB-UniRule"/>
</dbReference>
<dbReference type="Pfam" id="PF00493">
    <property type="entry name" value="MCM"/>
    <property type="match status" value="1"/>
</dbReference>
<dbReference type="Gene3D" id="2.20.28.10">
    <property type="match status" value="1"/>
</dbReference>
<dbReference type="InterPro" id="IPR041562">
    <property type="entry name" value="MCM_lid"/>
</dbReference>
<dbReference type="Pfam" id="PF17855">
    <property type="entry name" value="MCM_lid"/>
    <property type="match status" value="1"/>
</dbReference>
<dbReference type="AlphaFoldDB" id="A0A9Q0KTS6"/>
<dbReference type="InterPro" id="IPR001208">
    <property type="entry name" value="MCM_dom"/>
</dbReference>
<evidence type="ECO:0000313" key="22">
    <source>
        <dbReference type="EMBL" id="KAJ4976562.1"/>
    </source>
</evidence>
<organism evidence="22 23">
    <name type="scientific">Protea cynaroides</name>
    <dbReference type="NCBI Taxonomy" id="273540"/>
    <lineage>
        <taxon>Eukaryota</taxon>
        <taxon>Viridiplantae</taxon>
        <taxon>Streptophyta</taxon>
        <taxon>Embryophyta</taxon>
        <taxon>Tracheophyta</taxon>
        <taxon>Spermatophyta</taxon>
        <taxon>Magnoliopsida</taxon>
        <taxon>Proteales</taxon>
        <taxon>Proteaceae</taxon>
        <taxon>Protea</taxon>
    </lineage>
</organism>
<dbReference type="GO" id="GO:0003697">
    <property type="term" value="F:single-stranded DNA binding"/>
    <property type="evidence" value="ECO:0007669"/>
    <property type="project" value="TreeGrafter"/>
</dbReference>
<keyword evidence="6 18" id="KW-0547">Nucleotide-binding</keyword>
<evidence type="ECO:0000256" key="10">
    <source>
        <dbReference type="ARBA" id="ARBA00022833"/>
    </source>
</evidence>
<evidence type="ECO:0000256" key="12">
    <source>
        <dbReference type="ARBA" id="ARBA00023125"/>
    </source>
</evidence>
<protein>
    <recommendedName>
        <fullName evidence="17 19">DNA replication licensing factor MCM6</fullName>
        <ecNumber evidence="3 19">3.6.4.12</ecNumber>
    </recommendedName>
</protein>
<keyword evidence="10" id="KW-0862">Zinc</keyword>
<dbReference type="Pfam" id="PF17207">
    <property type="entry name" value="MCM_OB"/>
    <property type="match status" value="1"/>
</dbReference>
<dbReference type="Gene3D" id="1.20.58.870">
    <property type="match status" value="1"/>
</dbReference>
<evidence type="ECO:0000256" key="14">
    <source>
        <dbReference type="ARBA" id="ARBA00023306"/>
    </source>
</evidence>
<feature type="compositionally biased region" description="Basic and acidic residues" evidence="20">
    <location>
        <begin position="259"/>
        <end position="268"/>
    </location>
</feature>
<evidence type="ECO:0000259" key="21">
    <source>
        <dbReference type="PROSITE" id="PS50051"/>
    </source>
</evidence>
<dbReference type="InterPro" id="IPR008049">
    <property type="entry name" value="MCM6"/>
</dbReference>
<evidence type="ECO:0000256" key="11">
    <source>
        <dbReference type="ARBA" id="ARBA00022840"/>
    </source>
</evidence>
<keyword evidence="8 19" id="KW-0378">Hydrolase</keyword>
<feature type="region of interest" description="Disordered" evidence="20">
    <location>
        <begin position="258"/>
        <end position="278"/>
    </location>
</feature>
<accession>A0A9Q0KTS6</accession>
<comment type="similarity">
    <text evidence="2 18">Belongs to the MCM family.</text>
</comment>
<dbReference type="PRINTS" id="PR01662">
    <property type="entry name" value="MCMPROTEIN6"/>
</dbReference>
<feature type="domain" description="MCM C-terminal AAA(+) ATPase" evidence="21">
    <location>
        <begin position="345"/>
        <end position="551"/>
    </location>
</feature>
<dbReference type="PRINTS" id="PR01657">
    <property type="entry name" value="MCMFAMILY"/>
</dbReference>
<dbReference type="GO" id="GO:0005524">
    <property type="term" value="F:ATP binding"/>
    <property type="evidence" value="ECO:0007669"/>
    <property type="project" value="UniProtKB-UniRule"/>
</dbReference>
<evidence type="ECO:0000313" key="23">
    <source>
        <dbReference type="Proteomes" id="UP001141806"/>
    </source>
</evidence>
<comment type="function">
    <text evidence="16">Probable component of the MCM2-7 complex (MCM complex) that may function as a DNA helicase and which is essential to undergo a single round of replication initiation and elongation per cell cycle in eukaryotic cells.</text>
</comment>
<sequence>MDSYSGFFIDEKAVRVENIFLEFLKSFKLDPSSTELFYESEIEAMKSKESTTMFIDFSHVMHFNNVLQKAISEEYLRFEPYLKNACKRFVMEQKPTLIADDNPNKDINVAFYNIPLLKRLRDLTTAEIGKLVSVSGVVTRTSEVRPELLQGTFKCLECGNVIKNVEQQFKYTEPIVCTNALCLNRTRWALLRQESKFADWQRVRMQETTKEIPPGSLPRSMDVILRHEIVEQARAGDTAIFTGTVVVIPDILALASPGERSESRREATGRQNPAAGHEGVRGLRALGVRDLSYRLAFIANSVQISDGRRDSDVRNRKKDIVDDDSPQFMADELDEIQRMRNTPDFFNKLVDSIAPTVFGHQEIKRAILFMLLGGVHKVTHEGINLRGDINVCIVGDPSCAKSQFLKYTSSIVPRSVYTSGKSSSAAGLTATVAKEPETGEFCIEAGALMLADNGVCCIDEFDKMEIRDQVAIHEAMEQQTISITKAGIQATLNARTSILAAANPTGGRYDKSKPLKYNVALPPAILSRFDLVYVMIDEPDDQTDYHIAHHIVSVHQKHEDALTPAFTTAQLKRYIAYAKTLKPKLSSEARKLLVDSYIDLRRGDIAPGSRVAYRMTVRQLEALIRLSEAIARSYLELQVEKRHVSVAVRLLKTSIISVESSEIDLSDFQEETHDGGDGHDDGNGGPGHNGAEPNTTAAEPVSGNAESGMGTGSHQGKKLVISDEYFQRVTQALVMRLRQHEESVMQDGTGLVGMRQKDLIQWYVSQQNEKNNYSSMEEVKSEIAKIKAIIESLIRREGHLIVVDDGRQGTAEGEEPRESSSRNERILAVAPNYVID</sequence>
<reference evidence="22" key="1">
    <citation type="journal article" date="2023" name="Plant J.">
        <title>The genome of the king protea, Protea cynaroides.</title>
        <authorList>
            <person name="Chang J."/>
            <person name="Duong T.A."/>
            <person name="Schoeman C."/>
            <person name="Ma X."/>
            <person name="Roodt D."/>
            <person name="Barker N."/>
            <person name="Li Z."/>
            <person name="Van de Peer Y."/>
            <person name="Mizrachi E."/>
        </authorList>
    </citation>
    <scope>NUCLEOTIDE SEQUENCE</scope>
    <source>
        <tissue evidence="22">Young leaves</tissue>
    </source>
</reference>
<dbReference type="Proteomes" id="UP001141806">
    <property type="component" value="Unassembled WGS sequence"/>
</dbReference>